<evidence type="ECO:0000313" key="4">
    <source>
        <dbReference type="Proteomes" id="UP001410648"/>
    </source>
</evidence>
<accession>A0ABN1AXC3</accession>
<keyword evidence="1" id="KW-1133">Transmembrane helix</keyword>
<evidence type="ECO:0000313" key="3">
    <source>
        <dbReference type="EMBL" id="GAA0485843.1"/>
    </source>
</evidence>
<evidence type="ECO:0000259" key="2">
    <source>
        <dbReference type="Pfam" id="PF07693"/>
    </source>
</evidence>
<keyword evidence="1" id="KW-0812">Transmembrane</keyword>
<feature type="domain" description="KAP NTPase" evidence="2">
    <location>
        <begin position="38"/>
        <end position="265"/>
    </location>
</feature>
<proteinExistence type="predicted"/>
<dbReference type="InterPro" id="IPR027417">
    <property type="entry name" value="P-loop_NTPase"/>
</dbReference>
<dbReference type="Proteomes" id="UP001410648">
    <property type="component" value="Unassembled WGS sequence"/>
</dbReference>
<comment type="caution">
    <text evidence="3">The sequence shown here is derived from an EMBL/GenBank/DDBJ whole genome shotgun (WGS) entry which is preliminary data.</text>
</comment>
<dbReference type="RefSeq" id="WP_346024762.1">
    <property type="nucleotide sequence ID" value="NZ_BAAADA010000114.1"/>
</dbReference>
<sequence>MIEQTKESQEKFLELTKVNTETAAKDFAELLEKNKTYFLNGQWGSGKTEFLSDTRQYSKKWFTFLDLWRVQDERTVVTIASAKLMPKIYWGLKIVTVLSVIISILMTGVVDLGISQITDTLGAQITGGIALFVAVCSFFKVKSDAFYIQILKIFPFKKRLLIIDDFDRIDLKTQEQIYVLFNLLENKIPIVFVGDYNQLARNNSKFLQKIINQKIELPYNLHPNNIWKEYFSELKIKLKTPIPDKFQKMIIGEQRNLREREQFNDYVNHEFFIRRKLDRVQPTQQLLVIYVYLFYPNYYNILVNDSSFEFAKQLEGEDKKVIDWSPEKLLHTLLYDMQRKDSKGYPYPFTKNKEEYFLYEQPSNSTIEELEGLIEKDSTLKTSLLSNIDTDFYQYLQSHYQDFSQEKKDRILSTTLELVKQYKESSTIRYILTEKNEEIMPRKQYIDNNTWGIPEKRANKTDEEIHKEIYQSWHTLLEKHEFDFSQEIYLLEKYSELHFHALGTLFPDINITSTDSLHWDRKDFLLNVYISSQDIWGKFKYWSKITWKAIADLPDEQYLSFWTAQGIIDNKRIVDFDSIPADKKYTVWLSKRDFEHPDKFIDYQFVVDKIEPRLKSLEEKGYAFVKATKG</sequence>
<keyword evidence="4" id="KW-1185">Reference proteome</keyword>
<protein>
    <recommendedName>
        <fullName evidence="2">KAP NTPase domain-containing protein</fullName>
    </recommendedName>
</protein>
<keyword evidence="1" id="KW-0472">Membrane</keyword>
<feature type="transmembrane region" description="Helical" evidence="1">
    <location>
        <begin position="88"/>
        <end position="109"/>
    </location>
</feature>
<reference evidence="3 4" key="1">
    <citation type="journal article" date="2019" name="Int. J. Syst. Evol. Microbiol.">
        <title>The Global Catalogue of Microorganisms (GCM) 10K type strain sequencing project: providing services to taxonomists for standard genome sequencing and annotation.</title>
        <authorList>
            <consortium name="The Broad Institute Genomics Platform"/>
            <consortium name="The Broad Institute Genome Sequencing Center for Infectious Disease"/>
            <person name="Wu L."/>
            <person name="Ma J."/>
        </authorList>
    </citation>
    <scope>NUCLEOTIDE SEQUENCE [LARGE SCALE GENOMIC DNA]</scope>
    <source>
        <strain evidence="3 4">JCM 14232</strain>
    </source>
</reference>
<name>A0ABN1AXC3_9LACT</name>
<organism evidence="3 4">
    <name type="scientific">Alkalibacterium indicireducens</name>
    <dbReference type="NCBI Taxonomy" id="398758"/>
    <lineage>
        <taxon>Bacteria</taxon>
        <taxon>Bacillati</taxon>
        <taxon>Bacillota</taxon>
        <taxon>Bacilli</taxon>
        <taxon>Lactobacillales</taxon>
        <taxon>Carnobacteriaceae</taxon>
        <taxon>Alkalibacterium</taxon>
    </lineage>
</organism>
<gene>
    <name evidence="3" type="ORF">GCM10008936_13390</name>
</gene>
<dbReference type="SUPFAM" id="SSF52540">
    <property type="entry name" value="P-loop containing nucleoside triphosphate hydrolases"/>
    <property type="match status" value="1"/>
</dbReference>
<dbReference type="Gene3D" id="3.40.50.300">
    <property type="entry name" value="P-loop containing nucleotide triphosphate hydrolases"/>
    <property type="match status" value="1"/>
</dbReference>
<dbReference type="InterPro" id="IPR011646">
    <property type="entry name" value="KAP_P-loop"/>
</dbReference>
<feature type="transmembrane region" description="Helical" evidence="1">
    <location>
        <begin position="121"/>
        <end position="139"/>
    </location>
</feature>
<dbReference type="EMBL" id="BAAADA010000114">
    <property type="protein sequence ID" value="GAA0485843.1"/>
    <property type="molecule type" value="Genomic_DNA"/>
</dbReference>
<dbReference type="Pfam" id="PF07693">
    <property type="entry name" value="KAP_NTPase"/>
    <property type="match status" value="1"/>
</dbReference>
<evidence type="ECO:0000256" key="1">
    <source>
        <dbReference type="SAM" id="Phobius"/>
    </source>
</evidence>